<evidence type="ECO:0000259" key="1">
    <source>
        <dbReference type="Pfam" id="PF01610"/>
    </source>
</evidence>
<dbReference type="Proteomes" id="UP000231343">
    <property type="component" value="Unassembled WGS sequence"/>
</dbReference>
<comment type="caution">
    <text evidence="2">The sequence shown here is derived from an EMBL/GenBank/DDBJ whole genome shotgun (WGS) entry which is preliminary data.</text>
</comment>
<feature type="non-terminal residue" evidence="2">
    <location>
        <position position="1"/>
    </location>
</feature>
<protein>
    <submittedName>
        <fullName evidence="2">DDE transposase</fullName>
    </submittedName>
</protein>
<sequence length="57" mass="6660">AAESIDLHKTNILNYFINRSTNASAELFNAKLKNFWALVRGVRDKKFHLFRIAKFYG</sequence>
<dbReference type="EMBL" id="PEYM01000137">
    <property type="protein sequence ID" value="PIS28341.1"/>
    <property type="molecule type" value="Genomic_DNA"/>
</dbReference>
<dbReference type="InterPro" id="IPR002560">
    <property type="entry name" value="Transposase_DDE"/>
</dbReference>
<evidence type="ECO:0000313" key="3">
    <source>
        <dbReference type="Proteomes" id="UP000231343"/>
    </source>
</evidence>
<dbReference type="Pfam" id="PF01610">
    <property type="entry name" value="DDE_Tnp_ISL3"/>
    <property type="match status" value="1"/>
</dbReference>
<accession>A0A2H0XU16</accession>
<feature type="domain" description="Transposase IS204/IS1001/IS1096/IS1165 DDE" evidence="1">
    <location>
        <begin position="2"/>
        <end position="52"/>
    </location>
</feature>
<name>A0A2H0XU16_UNCSA</name>
<evidence type="ECO:0000313" key="2">
    <source>
        <dbReference type="EMBL" id="PIS28341.1"/>
    </source>
</evidence>
<proteinExistence type="predicted"/>
<organism evidence="2 3">
    <name type="scientific">Candidatus Saganbacteria bacterium CG08_land_8_20_14_0_20_45_16</name>
    <dbReference type="NCBI Taxonomy" id="2014293"/>
    <lineage>
        <taxon>Bacteria</taxon>
        <taxon>Bacillati</taxon>
        <taxon>Saganbacteria</taxon>
    </lineage>
</organism>
<reference evidence="2 3" key="1">
    <citation type="submission" date="2017-09" db="EMBL/GenBank/DDBJ databases">
        <title>Depth-based differentiation of microbial function through sediment-hosted aquifers and enrichment of novel symbionts in the deep terrestrial subsurface.</title>
        <authorList>
            <person name="Probst A.J."/>
            <person name="Ladd B."/>
            <person name="Jarett J.K."/>
            <person name="Geller-Mcgrath D.E."/>
            <person name="Sieber C.M."/>
            <person name="Emerson J.B."/>
            <person name="Anantharaman K."/>
            <person name="Thomas B.C."/>
            <person name="Malmstrom R."/>
            <person name="Stieglmeier M."/>
            <person name="Klingl A."/>
            <person name="Woyke T."/>
            <person name="Ryan C.M."/>
            <person name="Banfield J.F."/>
        </authorList>
    </citation>
    <scope>NUCLEOTIDE SEQUENCE [LARGE SCALE GENOMIC DNA]</scope>
    <source>
        <strain evidence="2">CG08_land_8_20_14_0_20_45_16</strain>
    </source>
</reference>
<gene>
    <name evidence="2" type="ORF">COT42_08415</name>
</gene>
<dbReference type="AlphaFoldDB" id="A0A2H0XU16"/>